<feature type="non-terminal residue" evidence="1">
    <location>
        <position position="152"/>
    </location>
</feature>
<dbReference type="Proteomes" id="UP000824469">
    <property type="component" value="Unassembled WGS sequence"/>
</dbReference>
<comment type="caution">
    <text evidence="1">The sequence shown here is derived from an EMBL/GenBank/DDBJ whole genome shotgun (WGS) entry which is preliminary data.</text>
</comment>
<evidence type="ECO:0000313" key="1">
    <source>
        <dbReference type="EMBL" id="KAH9319057.1"/>
    </source>
</evidence>
<organism evidence="1 2">
    <name type="scientific">Taxus chinensis</name>
    <name type="common">Chinese yew</name>
    <name type="synonym">Taxus wallichiana var. chinensis</name>
    <dbReference type="NCBI Taxonomy" id="29808"/>
    <lineage>
        <taxon>Eukaryota</taxon>
        <taxon>Viridiplantae</taxon>
        <taxon>Streptophyta</taxon>
        <taxon>Embryophyta</taxon>
        <taxon>Tracheophyta</taxon>
        <taxon>Spermatophyta</taxon>
        <taxon>Pinopsida</taxon>
        <taxon>Pinidae</taxon>
        <taxon>Conifers II</taxon>
        <taxon>Cupressales</taxon>
        <taxon>Taxaceae</taxon>
        <taxon>Taxus</taxon>
    </lineage>
</organism>
<dbReference type="OMA" id="ANEWTHD"/>
<sequence>MPASLVMSLDNLNSSSSSFSSFSSMKFWSKVSSTVVVIKGVIGSSKVKEWNDNLLQMGNVVYKLMTGSYASLTAPLMGGKDGLQKEMHNFYRRNDTLVLVQFHRGCGVIVELQTCIMPDKGVNKQYTPRDFNNPNYVMGFVDSTKEECKALL</sequence>
<proteinExistence type="predicted"/>
<evidence type="ECO:0000313" key="2">
    <source>
        <dbReference type="Proteomes" id="UP000824469"/>
    </source>
</evidence>
<dbReference type="EMBL" id="JAHRHJ020000004">
    <property type="protein sequence ID" value="KAH9319057.1"/>
    <property type="molecule type" value="Genomic_DNA"/>
</dbReference>
<reference evidence="1 2" key="1">
    <citation type="journal article" date="2021" name="Nat. Plants">
        <title>The Taxus genome provides insights into paclitaxel biosynthesis.</title>
        <authorList>
            <person name="Xiong X."/>
            <person name="Gou J."/>
            <person name="Liao Q."/>
            <person name="Li Y."/>
            <person name="Zhou Q."/>
            <person name="Bi G."/>
            <person name="Li C."/>
            <person name="Du R."/>
            <person name="Wang X."/>
            <person name="Sun T."/>
            <person name="Guo L."/>
            <person name="Liang H."/>
            <person name="Lu P."/>
            <person name="Wu Y."/>
            <person name="Zhang Z."/>
            <person name="Ro D.K."/>
            <person name="Shang Y."/>
            <person name="Huang S."/>
            <person name="Yan J."/>
        </authorList>
    </citation>
    <scope>NUCLEOTIDE SEQUENCE [LARGE SCALE GENOMIC DNA]</scope>
    <source>
        <strain evidence="1">Ta-2019</strain>
    </source>
</reference>
<gene>
    <name evidence="1" type="ORF">KI387_020826</name>
</gene>
<dbReference type="AlphaFoldDB" id="A0AA38LFC5"/>
<dbReference type="PANTHER" id="PTHR33984:SF2">
    <property type="entry name" value="OS02G0717600 PROTEIN"/>
    <property type="match status" value="1"/>
</dbReference>
<keyword evidence="2" id="KW-1185">Reference proteome</keyword>
<name>A0AA38LFC5_TAXCH</name>
<dbReference type="PANTHER" id="PTHR33984">
    <property type="entry name" value="OS02G0717600 PROTEIN"/>
    <property type="match status" value="1"/>
</dbReference>
<protein>
    <submittedName>
        <fullName evidence="1">Uncharacterized protein</fullName>
    </submittedName>
</protein>
<accession>A0AA38LFC5</accession>